<dbReference type="SUPFAM" id="SSF51717">
    <property type="entry name" value="Dihydropteroate synthetase-like"/>
    <property type="match status" value="1"/>
</dbReference>
<dbReference type="InterPro" id="IPR006390">
    <property type="entry name" value="DHP_synth_dom"/>
</dbReference>
<comment type="caution">
    <text evidence="11">The sequence shown here is derived from an EMBL/GenBank/DDBJ whole genome shotgun (WGS) entry which is preliminary data.</text>
</comment>
<organism evidence="11 12">
    <name type="scientific">Vreelandella lutescens</name>
    <dbReference type="NCBI Taxonomy" id="1602943"/>
    <lineage>
        <taxon>Bacteria</taxon>
        <taxon>Pseudomonadati</taxon>
        <taxon>Pseudomonadota</taxon>
        <taxon>Gammaproteobacteria</taxon>
        <taxon>Oceanospirillales</taxon>
        <taxon>Halomonadaceae</taxon>
        <taxon>Vreelandella</taxon>
    </lineage>
</organism>
<evidence type="ECO:0000256" key="5">
    <source>
        <dbReference type="ARBA" id="ARBA00022679"/>
    </source>
</evidence>
<evidence type="ECO:0000256" key="9">
    <source>
        <dbReference type="RuleBase" id="RU361205"/>
    </source>
</evidence>
<evidence type="ECO:0000256" key="1">
    <source>
        <dbReference type="ARBA" id="ARBA00000012"/>
    </source>
</evidence>
<dbReference type="PANTHER" id="PTHR20941:SF1">
    <property type="entry name" value="FOLIC ACID SYNTHESIS PROTEIN FOL1"/>
    <property type="match status" value="1"/>
</dbReference>
<feature type="domain" description="Pterin-binding" evidence="10">
    <location>
        <begin position="55"/>
        <end position="308"/>
    </location>
</feature>
<proteinExistence type="inferred from homology"/>
<dbReference type="InterPro" id="IPR045031">
    <property type="entry name" value="DHP_synth-like"/>
</dbReference>
<keyword evidence="5 9" id="KW-0808">Transferase</keyword>
<evidence type="ECO:0000313" key="12">
    <source>
        <dbReference type="Proteomes" id="UP000597301"/>
    </source>
</evidence>
<dbReference type="InterPro" id="IPR011005">
    <property type="entry name" value="Dihydropteroate_synth-like_sf"/>
</dbReference>
<dbReference type="EC" id="2.5.1.15" evidence="4 9"/>
<keyword evidence="12" id="KW-1185">Reference proteome</keyword>
<dbReference type="PROSITE" id="PS50972">
    <property type="entry name" value="PTERIN_BINDING"/>
    <property type="match status" value="1"/>
</dbReference>
<evidence type="ECO:0000256" key="8">
    <source>
        <dbReference type="ARBA" id="ARBA00022909"/>
    </source>
</evidence>
<evidence type="ECO:0000259" key="10">
    <source>
        <dbReference type="PROSITE" id="PS50972"/>
    </source>
</evidence>
<keyword evidence="6 9" id="KW-0479">Metal-binding</keyword>
<evidence type="ECO:0000256" key="4">
    <source>
        <dbReference type="ARBA" id="ARBA00012458"/>
    </source>
</evidence>
<dbReference type="CDD" id="cd00739">
    <property type="entry name" value="DHPS"/>
    <property type="match status" value="1"/>
</dbReference>
<gene>
    <name evidence="11" type="primary">folP</name>
    <name evidence="11" type="ORF">GCM10011382_26160</name>
</gene>
<keyword evidence="8 9" id="KW-0289">Folate biosynthesis</keyword>
<evidence type="ECO:0000256" key="3">
    <source>
        <dbReference type="ARBA" id="ARBA00004763"/>
    </source>
</evidence>
<dbReference type="Proteomes" id="UP000597301">
    <property type="component" value="Unassembled WGS sequence"/>
</dbReference>
<accession>A0ABQ1PCE9</accession>
<dbReference type="PANTHER" id="PTHR20941">
    <property type="entry name" value="FOLATE SYNTHESIS PROTEINS"/>
    <property type="match status" value="1"/>
</dbReference>
<dbReference type="EMBL" id="BMHM01000005">
    <property type="protein sequence ID" value="GGC94486.1"/>
    <property type="molecule type" value="Genomic_DNA"/>
</dbReference>
<evidence type="ECO:0000256" key="6">
    <source>
        <dbReference type="ARBA" id="ARBA00022723"/>
    </source>
</evidence>
<dbReference type="PROSITE" id="PS00793">
    <property type="entry name" value="DHPS_2"/>
    <property type="match status" value="1"/>
</dbReference>
<evidence type="ECO:0000256" key="2">
    <source>
        <dbReference type="ARBA" id="ARBA00001946"/>
    </source>
</evidence>
<comment type="catalytic activity">
    <reaction evidence="1">
        <text>(7,8-dihydropterin-6-yl)methyl diphosphate + 4-aminobenzoate = 7,8-dihydropteroate + diphosphate</text>
        <dbReference type="Rhea" id="RHEA:19949"/>
        <dbReference type="ChEBI" id="CHEBI:17836"/>
        <dbReference type="ChEBI" id="CHEBI:17839"/>
        <dbReference type="ChEBI" id="CHEBI:33019"/>
        <dbReference type="ChEBI" id="CHEBI:72950"/>
        <dbReference type="EC" id="2.5.1.15"/>
    </reaction>
</comment>
<evidence type="ECO:0000256" key="7">
    <source>
        <dbReference type="ARBA" id="ARBA00022842"/>
    </source>
</evidence>
<name>A0ABQ1PCE9_9GAMM</name>
<dbReference type="InterPro" id="IPR000489">
    <property type="entry name" value="Pterin-binding_dom"/>
</dbReference>
<comment type="pathway">
    <text evidence="3 9">Cofactor biosynthesis; tetrahydrofolate biosynthesis; 7,8-dihydrofolate from 2-amino-4-hydroxy-6-hydroxymethyl-7,8-dihydropteridine diphosphate and 4-aminobenzoate: step 1/2.</text>
</comment>
<dbReference type="Pfam" id="PF00809">
    <property type="entry name" value="Pterin_bind"/>
    <property type="match status" value="1"/>
</dbReference>
<reference evidence="12" key="1">
    <citation type="journal article" date="2019" name="Int. J. Syst. Evol. Microbiol.">
        <title>The Global Catalogue of Microorganisms (GCM) 10K type strain sequencing project: providing services to taxonomists for standard genome sequencing and annotation.</title>
        <authorList>
            <consortium name="The Broad Institute Genomics Platform"/>
            <consortium name="The Broad Institute Genome Sequencing Center for Infectious Disease"/>
            <person name="Wu L."/>
            <person name="Ma J."/>
        </authorList>
    </citation>
    <scope>NUCLEOTIDE SEQUENCE [LARGE SCALE GENOMIC DNA]</scope>
    <source>
        <strain evidence="12">CGMCC 1.15122</strain>
    </source>
</reference>
<comment type="cofactor">
    <cofactor evidence="2 9">
        <name>Mg(2+)</name>
        <dbReference type="ChEBI" id="CHEBI:18420"/>
    </cofactor>
</comment>
<keyword evidence="7 9" id="KW-0460">Magnesium</keyword>
<protein>
    <recommendedName>
        <fullName evidence="4 9">Dihydropteroate synthase</fullName>
        <shortName evidence="9">DHPS</shortName>
        <ecNumber evidence="4 9">2.5.1.15</ecNumber>
    </recommendedName>
    <alternativeName>
        <fullName evidence="9">Dihydropteroate pyrophosphorylase</fullName>
    </alternativeName>
</protein>
<evidence type="ECO:0000313" key="11">
    <source>
        <dbReference type="EMBL" id="GGC94486.1"/>
    </source>
</evidence>
<sequence>MGRLFVMLGANRQLCFFLFLGGSMNLNVDPSTPSRQAGSALQLRCGRHTLDLSFPRVMGILNVTPDSFSDGGQHVALDDALRHAERMLAEGAAMIDVGGESTRPGAVPVSEQQELDRVAPVVEALVRELDALVSVDTSSATVIREASTLGAGMINDVRALEREGALMAAASSGLPVCLMHRQGEPQNMQQSPSYNEPVERAVAAYLTDRVAACEAVGLRRHRLLIDPGFGFGKTVEHNLRLLKYMESLLALELPILVGMSRKSMIGKVLGRPVEERLAGGLALAAMAVERGASILRVHDVGPTVDAVNMAWAVLQEGCEPPVDKELSL</sequence>
<dbReference type="Gene3D" id="3.20.20.20">
    <property type="entry name" value="Dihydropteroate synthase-like"/>
    <property type="match status" value="1"/>
</dbReference>
<comment type="function">
    <text evidence="9">Catalyzes the condensation of para-aminobenzoate (pABA) with 6-hydroxymethyl-7,8-dihydropterin diphosphate (DHPt-PP) to form 7,8-dihydropteroate (H2Pte), the immediate precursor of folate derivatives.</text>
</comment>
<dbReference type="NCBIfam" id="TIGR01496">
    <property type="entry name" value="DHPS"/>
    <property type="match status" value="1"/>
</dbReference>
<dbReference type="PROSITE" id="PS00792">
    <property type="entry name" value="DHPS_1"/>
    <property type="match status" value="1"/>
</dbReference>
<comment type="similarity">
    <text evidence="9">Belongs to the DHPS family.</text>
</comment>